<protein>
    <submittedName>
        <fullName evidence="1">Uncharacterized protein</fullName>
    </submittedName>
</protein>
<proteinExistence type="predicted"/>
<gene>
    <name evidence="1" type="ORF">Pint_22494</name>
</gene>
<dbReference type="EMBL" id="CM047741">
    <property type="protein sequence ID" value="KAJ0037552.1"/>
    <property type="molecule type" value="Genomic_DNA"/>
</dbReference>
<comment type="caution">
    <text evidence="1">The sequence shown here is derived from an EMBL/GenBank/DDBJ whole genome shotgun (WGS) entry which is preliminary data.</text>
</comment>
<evidence type="ECO:0000313" key="2">
    <source>
        <dbReference type="Proteomes" id="UP001163603"/>
    </source>
</evidence>
<evidence type="ECO:0000313" key="1">
    <source>
        <dbReference type="EMBL" id="KAJ0037552.1"/>
    </source>
</evidence>
<sequence length="347" mass="37458">MHLQKMKMQWGPLKANRRIEPIPALLQDVIERLVGMQIMTVKPDSCIIDVYNEGDHSQPHIWPHWFGRPVSTLFLTECEMTFGRMIGADHPGDYKGALKLSLAPGSLLVMQGKSADFAKHAIPSIRKQRILITFTRCQPKKFTASDSQRLPSSALAPLPHWGPPPSRSPNPIRQPVGPKHYTPVPTTGVLPAPIRTQIPPPNGVQPLFVTTPVAQGMPFPAPVPIPAGSTGWAAAPPRHPPAPRLPVPGTGVFLPPPGSASSSSHQQLSTTAPEMNSTTEMASLPDRENDVEKSNHHNASPKEKLDLETQGQDCNGSDDGTGGIKAAMKEEHQNVDDTVASKTASTV</sequence>
<keyword evidence="2" id="KW-1185">Reference proteome</keyword>
<organism evidence="1 2">
    <name type="scientific">Pistacia integerrima</name>
    <dbReference type="NCBI Taxonomy" id="434235"/>
    <lineage>
        <taxon>Eukaryota</taxon>
        <taxon>Viridiplantae</taxon>
        <taxon>Streptophyta</taxon>
        <taxon>Embryophyta</taxon>
        <taxon>Tracheophyta</taxon>
        <taxon>Spermatophyta</taxon>
        <taxon>Magnoliopsida</taxon>
        <taxon>eudicotyledons</taxon>
        <taxon>Gunneridae</taxon>
        <taxon>Pentapetalae</taxon>
        <taxon>rosids</taxon>
        <taxon>malvids</taxon>
        <taxon>Sapindales</taxon>
        <taxon>Anacardiaceae</taxon>
        <taxon>Pistacia</taxon>
    </lineage>
</organism>
<name>A0ACC0YHW6_9ROSI</name>
<accession>A0ACC0YHW6</accession>
<dbReference type="Proteomes" id="UP001163603">
    <property type="component" value="Chromosome 6"/>
</dbReference>
<reference evidence="2" key="1">
    <citation type="journal article" date="2023" name="G3 (Bethesda)">
        <title>Genome assembly and association tests identify interacting loci associated with vigor, precocity, and sex in interspecific pistachio rootstocks.</title>
        <authorList>
            <person name="Palmer W."/>
            <person name="Jacygrad E."/>
            <person name="Sagayaradj S."/>
            <person name="Cavanaugh K."/>
            <person name="Han R."/>
            <person name="Bertier L."/>
            <person name="Beede B."/>
            <person name="Kafkas S."/>
            <person name="Golino D."/>
            <person name="Preece J."/>
            <person name="Michelmore R."/>
        </authorList>
    </citation>
    <scope>NUCLEOTIDE SEQUENCE [LARGE SCALE GENOMIC DNA]</scope>
</reference>